<protein>
    <submittedName>
        <fullName evidence="4">Uncharacterized protein</fullName>
    </submittedName>
</protein>
<keyword evidence="2" id="KW-1133">Transmembrane helix</keyword>
<sequence>MVQYKHLVLLLTIGMSIAFENTIPLALRQIKPTPHPNENYLYQMCYPNLANVSLLVGFNAAEKRLQILANSPFPCERSNYIIYACLANGTSAIDFLAEQECICPSSLWELEAACTDCYLAHGYENITREESDASISSLSQAECTATPVQPFTNFFSSVDASQALTTPDVLLGSDRFPNQTAVSNYYTGNTVWTVGSITGSATARLTSYTATEFSKFTPTSTGAPYSTGTSDSASGSGSGSASGSAQTTTSTSGAGGMKSKKMSSSAFLGLGAGLMQCMMAALTVCFTSC</sequence>
<comment type="caution">
    <text evidence="4">The sequence shown here is derived from an EMBL/GenBank/DDBJ whole genome shotgun (WGS) entry which is preliminary data.</text>
</comment>
<evidence type="ECO:0000313" key="4">
    <source>
        <dbReference type="EMBL" id="TGO37230.1"/>
    </source>
</evidence>
<feature type="transmembrane region" description="Helical" evidence="2">
    <location>
        <begin position="266"/>
        <end position="286"/>
    </location>
</feature>
<keyword evidence="2" id="KW-0472">Membrane</keyword>
<accession>A0A4Z1GPM6</accession>
<evidence type="ECO:0000313" key="5">
    <source>
        <dbReference type="Proteomes" id="UP000297814"/>
    </source>
</evidence>
<name>A0A4Z1GPM6_9HELO</name>
<keyword evidence="2" id="KW-0812">Transmembrane</keyword>
<organism evidence="4 5">
    <name type="scientific">Botrytis hyacinthi</name>
    <dbReference type="NCBI Taxonomy" id="278943"/>
    <lineage>
        <taxon>Eukaryota</taxon>
        <taxon>Fungi</taxon>
        <taxon>Dikarya</taxon>
        <taxon>Ascomycota</taxon>
        <taxon>Pezizomycotina</taxon>
        <taxon>Leotiomycetes</taxon>
        <taxon>Helotiales</taxon>
        <taxon>Sclerotiniaceae</taxon>
        <taxon>Botrytis</taxon>
    </lineage>
</organism>
<feature type="signal peptide" evidence="3">
    <location>
        <begin position="1"/>
        <end position="18"/>
    </location>
</feature>
<feature type="region of interest" description="Disordered" evidence="1">
    <location>
        <begin position="217"/>
        <end position="260"/>
    </location>
</feature>
<keyword evidence="5" id="KW-1185">Reference proteome</keyword>
<dbReference type="AlphaFoldDB" id="A0A4Z1GPM6"/>
<proteinExistence type="predicted"/>
<gene>
    <name evidence="4" type="ORF">BHYA_0102g00160</name>
</gene>
<dbReference type="Proteomes" id="UP000297814">
    <property type="component" value="Unassembled WGS sequence"/>
</dbReference>
<dbReference type="EMBL" id="PQXK01000102">
    <property type="protein sequence ID" value="TGO37230.1"/>
    <property type="molecule type" value="Genomic_DNA"/>
</dbReference>
<evidence type="ECO:0000256" key="3">
    <source>
        <dbReference type="SAM" id="SignalP"/>
    </source>
</evidence>
<reference evidence="4 5" key="1">
    <citation type="submission" date="2017-12" db="EMBL/GenBank/DDBJ databases">
        <title>Comparative genomics of Botrytis spp.</title>
        <authorList>
            <person name="Valero-Jimenez C.A."/>
            <person name="Tapia P."/>
            <person name="Veloso J."/>
            <person name="Silva-Moreno E."/>
            <person name="Staats M."/>
            <person name="Valdes J.H."/>
            <person name="Van Kan J.A.L."/>
        </authorList>
    </citation>
    <scope>NUCLEOTIDE SEQUENCE [LARGE SCALE GENOMIC DNA]</scope>
    <source>
        <strain evidence="4 5">Bh0001</strain>
    </source>
</reference>
<evidence type="ECO:0000256" key="1">
    <source>
        <dbReference type="SAM" id="MobiDB-lite"/>
    </source>
</evidence>
<feature type="chain" id="PRO_5021237150" evidence="3">
    <location>
        <begin position="19"/>
        <end position="289"/>
    </location>
</feature>
<keyword evidence="3" id="KW-0732">Signal</keyword>
<evidence type="ECO:0000256" key="2">
    <source>
        <dbReference type="SAM" id="Phobius"/>
    </source>
</evidence>
<feature type="compositionally biased region" description="Low complexity" evidence="1">
    <location>
        <begin position="226"/>
        <end position="252"/>
    </location>
</feature>